<accession>A0A5A7QLK9</accession>
<proteinExistence type="predicted"/>
<organism evidence="1 2">
    <name type="scientific">Striga asiatica</name>
    <name type="common">Asiatic witchweed</name>
    <name type="synonym">Buchnera asiatica</name>
    <dbReference type="NCBI Taxonomy" id="4170"/>
    <lineage>
        <taxon>Eukaryota</taxon>
        <taxon>Viridiplantae</taxon>
        <taxon>Streptophyta</taxon>
        <taxon>Embryophyta</taxon>
        <taxon>Tracheophyta</taxon>
        <taxon>Spermatophyta</taxon>
        <taxon>Magnoliopsida</taxon>
        <taxon>eudicotyledons</taxon>
        <taxon>Gunneridae</taxon>
        <taxon>Pentapetalae</taxon>
        <taxon>asterids</taxon>
        <taxon>lamiids</taxon>
        <taxon>Lamiales</taxon>
        <taxon>Orobanchaceae</taxon>
        <taxon>Buchnereae</taxon>
        <taxon>Striga</taxon>
    </lineage>
</organism>
<keyword evidence="2" id="KW-1185">Reference proteome</keyword>
<dbReference type="AlphaFoldDB" id="A0A5A7QLK9"/>
<gene>
    <name evidence="1" type="ORF">STAS_23233</name>
</gene>
<sequence length="152" mass="17161">MRRALISYHESQDYRAIERKISKLLALASKIPRQLKLLSTDHWSPLWTKLDPLTFLTFLLSIKSLTLSTSLHLPFNAYRSHTSEKTPPSFSGLTIFNTLSITFSAISNFLCTLQADKNEPHITTFASNGILLMVSYASPSRPVLPNRSTMHP</sequence>
<dbReference type="GO" id="GO:0016874">
    <property type="term" value="F:ligase activity"/>
    <property type="evidence" value="ECO:0007669"/>
    <property type="project" value="UniProtKB-KW"/>
</dbReference>
<comment type="caution">
    <text evidence="1">The sequence shown here is derived from an EMBL/GenBank/DDBJ whole genome shotgun (WGS) entry which is preliminary data.</text>
</comment>
<evidence type="ECO:0000313" key="2">
    <source>
        <dbReference type="Proteomes" id="UP000325081"/>
    </source>
</evidence>
<evidence type="ECO:0000313" key="1">
    <source>
        <dbReference type="EMBL" id="GER46205.1"/>
    </source>
</evidence>
<reference evidence="2" key="1">
    <citation type="journal article" date="2019" name="Curr. Biol.">
        <title>Genome Sequence of Striga asiatica Provides Insight into the Evolution of Plant Parasitism.</title>
        <authorList>
            <person name="Yoshida S."/>
            <person name="Kim S."/>
            <person name="Wafula E.K."/>
            <person name="Tanskanen J."/>
            <person name="Kim Y.M."/>
            <person name="Honaas L."/>
            <person name="Yang Z."/>
            <person name="Spallek T."/>
            <person name="Conn C.E."/>
            <person name="Ichihashi Y."/>
            <person name="Cheong K."/>
            <person name="Cui S."/>
            <person name="Der J.P."/>
            <person name="Gundlach H."/>
            <person name="Jiao Y."/>
            <person name="Hori C."/>
            <person name="Ishida J.K."/>
            <person name="Kasahara H."/>
            <person name="Kiba T."/>
            <person name="Kim M.S."/>
            <person name="Koo N."/>
            <person name="Laohavisit A."/>
            <person name="Lee Y.H."/>
            <person name="Lumba S."/>
            <person name="McCourt P."/>
            <person name="Mortimer J.C."/>
            <person name="Mutuku J.M."/>
            <person name="Nomura T."/>
            <person name="Sasaki-Sekimoto Y."/>
            <person name="Seto Y."/>
            <person name="Wang Y."/>
            <person name="Wakatake T."/>
            <person name="Sakakibara H."/>
            <person name="Demura T."/>
            <person name="Yamaguchi S."/>
            <person name="Yoneyama K."/>
            <person name="Manabe R.I."/>
            <person name="Nelson D.C."/>
            <person name="Schulman A.H."/>
            <person name="Timko M.P."/>
            <person name="dePamphilis C.W."/>
            <person name="Choi D."/>
            <person name="Shirasu K."/>
        </authorList>
    </citation>
    <scope>NUCLEOTIDE SEQUENCE [LARGE SCALE GENOMIC DNA]</scope>
    <source>
        <strain evidence="2">cv. UVA1</strain>
    </source>
</reference>
<protein>
    <submittedName>
        <fullName evidence="1">Aspartate--tRNA ligase</fullName>
    </submittedName>
</protein>
<keyword evidence="1" id="KW-0436">Ligase</keyword>
<name>A0A5A7QLK9_STRAF</name>
<dbReference type="EMBL" id="BKCP01007438">
    <property type="protein sequence ID" value="GER46205.1"/>
    <property type="molecule type" value="Genomic_DNA"/>
</dbReference>
<dbReference type="Proteomes" id="UP000325081">
    <property type="component" value="Unassembled WGS sequence"/>
</dbReference>